<dbReference type="AlphaFoldDB" id="A0A161K0B4"/>
<protein>
    <submittedName>
        <fullName evidence="2">Uncharacterized protein</fullName>
    </submittedName>
</protein>
<dbReference type="EMBL" id="CZQE01000060">
    <property type="protein sequence ID" value="CUS43516.1"/>
    <property type="molecule type" value="Genomic_DNA"/>
</dbReference>
<gene>
    <name evidence="2" type="ORF">MGWOODY_Smn2646</name>
</gene>
<organism evidence="2">
    <name type="scientific">hydrothermal vent metagenome</name>
    <dbReference type="NCBI Taxonomy" id="652676"/>
    <lineage>
        <taxon>unclassified sequences</taxon>
        <taxon>metagenomes</taxon>
        <taxon>ecological metagenomes</taxon>
    </lineage>
</organism>
<sequence>MASINDVYNQLVTVNSALASINTNVIAGTSATNAVKTSVDKLDTDVKSGFAATVAALDQAVAVLSVIAAIEVEEVKLMFHLTEQADTMICALEHISQNTCGILTQATVQTGLQTGMRNDLDALLAIAETTNPAAALESERLAALRAEIHRCCPPETTPPACSYAPCPRPKPVGQPKLPDLPKPKGDTRPK</sequence>
<name>A0A161K0B4_9ZZZZ</name>
<evidence type="ECO:0000313" key="2">
    <source>
        <dbReference type="EMBL" id="CUS43516.1"/>
    </source>
</evidence>
<accession>A0A161K0B4</accession>
<feature type="compositionally biased region" description="Basic and acidic residues" evidence="1">
    <location>
        <begin position="179"/>
        <end position="190"/>
    </location>
</feature>
<evidence type="ECO:0000256" key="1">
    <source>
        <dbReference type="SAM" id="MobiDB-lite"/>
    </source>
</evidence>
<feature type="region of interest" description="Disordered" evidence="1">
    <location>
        <begin position="155"/>
        <end position="190"/>
    </location>
</feature>
<proteinExistence type="predicted"/>
<reference evidence="2" key="1">
    <citation type="submission" date="2015-10" db="EMBL/GenBank/DDBJ databases">
        <authorList>
            <person name="Gilbert D.G."/>
        </authorList>
    </citation>
    <scope>NUCLEOTIDE SEQUENCE</scope>
</reference>